<dbReference type="Proteomes" id="UP000054270">
    <property type="component" value="Unassembled WGS sequence"/>
</dbReference>
<reference evidence="2" key="2">
    <citation type="submission" date="2014-04" db="EMBL/GenBank/DDBJ databases">
        <title>Evolutionary Origins and Diversification of the Mycorrhizal Mutualists.</title>
        <authorList>
            <consortium name="DOE Joint Genome Institute"/>
            <person name="Kohler A."/>
            <person name="Kuo A."/>
            <person name="Nagy L.G."/>
            <person name="Floudas D."/>
            <person name="Copeland A."/>
            <person name="Barry K.W."/>
            <person name="Cichocki N."/>
            <person name="Veneault-Fourrey C."/>
            <person name="LaButti K."/>
            <person name="Lindquist E.A."/>
            <person name="Lipzen A."/>
            <person name="Lundell T."/>
            <person name="Morin E."/>
            <person name="Murat C."/>
            <person name="Riley R."/>
            <person name="Ohm R."/>
            <person name="Sun H."/>
            <person name="Tunlid A."/>
            <person name="Henrissat B."/>
            <person name="Grigoriev I.V."/>
            <person name="Hibbett D.S."/>
            <person name="Martin F."/>
            <person name="Consortium M.G."/>
        </authorList>
    </citation>
    <scope>NUCLEOTIDE SEQUENCE [LARGE SCALE GENOMIC DNA]</scope>
    <source>
        <strain evidence="2">FD-334 SS-4</strain>
    </source>
</reference>
<reference evidence="3" key="1">
    <citation type="submission" date="2014-04" db="EMBL/GenBank/DDBJ databases">
        <title>Evolutionary Origins and Diversification of the Mycorrhizal Mutualists.</title>
        <authorList>
            <consortium name="DOE Joint Genome Institute"/>
            <consortium name="Mycorrhizal Genomics Consortium"/>
            <person name="Kohler A."/>
            <person name="Kuo A."/>
            <person name="Nagy L.G."/>
            <person name="Floudas D."/>
            <person name="Copeland A."/>
            <person name="Barry K.W."/>
            <person name="Cichocki N."/>
            <person name="Veneault-Fourrey C."/>
            <person name="LaButti K."/>
            <person name="Lindquist E.A."/>
            <person name="Lipzen A."/>
            <person name="Lundell T."/>
            <person name="Morin E."/>
            <person name="Murat C."/>
            <person name="Riley R."/>
            <person name="Ohm R."/>
            <person name="Sun H."/>
            <person name="Tunlid A."/>
            <person name="Henrissat B."/>
            <person name="Grigoriev I.V."/>
            <person name="Hibbett D.S."/>
            <person name="Martin F."/>
        </authorList>
    </citation>
    <scope>NUCLEOTIDE SEQUENCE [LARGE SCALE GENOMIC DNA]</scope>
    <source>
        <strain evidence="3">FD-334 SS-4</strain>
    </source>
</reference>
<dbReference type="AlphaFoldDB" id="A0A0D2NEG4"/>
<protein>
    <submittedName>
        <fullName evidence="2">Uncharacterized protein</fullName>
    </submittedName>
</protein>
<keyword evidence="3" id="KW-1185">Reference proteome</keyword>
<dbReference type="EMBL" id="KN817760">
    <property type="protein sequence ID" value="KJA13283.1"/>
    <property type="molecule type" value="Genomic_DNA"/>
</dbReference>
<gene>
    <name evidence="2" type="ORF">HYPSUDRAFT_48693</name>
    <name evidence="1" type="ORF">HYPSUDRAFT_49945</name>
</gene>
<evidence type="ECO:0000313" key="2">
    <source>
        <dbReference type="EMBL" id="KJA15071.1"/>
    </source>
</evidence>
<proteinExistence type="predicted"/>
<accession>A0A0D2NEG4</accession>
<evidence type="ECO:0000313" key="1">
    <source>
        <dbReference type="EMBL" id="KJA13283.1"/>
    </source>
</evidence>
<evidence type="ECO:0000313" key="3">
    <source>
        <dbReference type="Proteomes" id="UP000054270"/>
    </source>
</evidence>
<dbReference type="EMBL" id="KN817655">
    <property type="protein sequence ID" value="KJA15071.1"/>
    <property type="molecule type" value="Genomic_DNA"/>
</dbReference>
<name>A0A0D2NEG4_HYPSF</name>
<sequence>MGIPKTFWRKLTEREPASPRYISRSRKPVTSVIALYLRCINGSEAFLEDGR</sequence>
<organism evidence="2 3">
    <name type="scientific">Hypholoma sublateritium (strain FD-334 SS-4)</name>
    <dbReference type="NCBI Taxonomy" id="945553"/>
    <lineage>
        <taxon>Eukaryota</taxon>
        <taxon>Fungi</taxon>
        <taxon>Dikarya</taxon>
        <taxon>Basidiomycota</taxon>
        <taxon>Agaricomycotina</taxon>
        <taxon>Agaricomycetes</taxon>
        <taxon>Agaricomycetidae</taxon>
        <taxon>Agaricales</taxon>
        <taxon>Agaricineae</taxon>
        <taxon>Strophariaceae</taxon>
        <taxon>Hypholoma</taxon>
    </lineage>
</organism>